<dbReference type="Gene3D" id="3.20.20.450">
    <property type="entry name" value="EAL domain"/>
    <property type="match status" value="1"/>
</dbReference>
<keyword evidence="8 10" id="KW-0472">Membrane</keyword>
<keyword evidence="6" id="KW-0378">Hydrolase</keyword>
<feature type="domain" description="EAL" evidence="11">
    <location>
        <begin position="253"/>
        <end position="506"/>
    </location>
</feature>
<accession>A0A2N7BMX0</accession>
<dbReference type="GO" id="GO:0071111">
    <property type="term" value="F:cyclic-guanylate-specific phosphodiesterase activity"/>
    <property type="evidence" value="ECO:0007669"/>
    <property type="project" value="UniProtKB-EC"/>
</dbReference>
<evidence type="ECO:0000259" key="11">
    <source>
        <dbReference type="PROSITE" id="PS50883"/>
    </source>
</evidence>
<dbReference type="EC" id="3.1.4.52" evidence="2"/>
<keyword evidence="5 10" id="KW-0812">Transmembrane</keyword>
<evidence type="ECO:0000256" key="4">
    <source>
        <dbReference type="ARBA" id="ARBA00022636"/>
    </source>
</evidence>
<dbReference type="Pfam" id="PF00563">
    <property type="entry name" value="EAL"/>
    <property type="match status" value="1"/>
</dbReference>
<evidence type="ECO:0000256" key="5">
    <source>
        <dbReference type="ARBA" id="ARBA00022692"/>
    </source>
</evidence>
<dbReference type="PANTHER" id="PTHR33121">
    <property type="entry name" value="CYCLIC DI-GMP PHOSPHODIESTERASE PDEF"/>
    <property type="match status" value="1"/>
</dbReference>
<evidence type="ECO:0000256" key="6">
    <source>
        <dbReference type="ARBA" id="ARBA00022801"/>
    </source>
</evidence>
<comment type="caution">
    <text evidence="12">The sequence shown here is derived from an EMBL/GenBank/DDBJ whole genome shotgun (WGS) entry which is preliminary data.</text>
</comment>
<evidence type="ECO:0000256" key="8">
    <source>
        <dbReference type="ARBA" id="ARBA00023136"/>
    </source>
</evidence>
<dbReference type="RefSeq" id="WP_102266212.1">
    <property type="nucleotide sequence ID" value="NZ_MCSH01000015.1"/>
</dbReference>
<dbReference type="Pfam" id="PF12792">
    <property type="entry name" value="CSS-motif"/>
    <property type="match status" value="1"/>
</dbReference>
<reference evidence="13" key="1">
    <citation type="submission" date="2016-07" db="EMBL/GenBank/DDBJ databases">
        <title>Nontailed viruses are major unrecognized killers of bacteria in the ocean.</title>
        <authorList>
            <person name="Kauffman K."/>
            <person name="Hussain F."/>
            <person name="Yang J."/>
            <person name="Arevalo P."/>
            <person name="Brown J."/>
            <person name="Cutler M."/>
            <person name="Kelly L."/>
            <person name="Polz M.F."/>
        </authorList>
    </citation>
    <scope>NUCLEOTIDE SEQUENCE [LARGE SCALE GENOMIC DNA]</scope>
    <source>
        <strain evidence="13">10N.286.55.C1</strain>
    </source>
</reference>
<dbReference type="PROSITE" id="PS50883">
    <property type="entry name" value="EAL"/>
    <property type="match status" value="1"/>
</dbReference>
<proteinExistence type="predicted"/>
<evidence type="ECO:0000256" key="10">
    <source>
        <dbReference type="SAM" id="Phobius"/>
    </source>
</evidence>
<dbReference type="InterPro" id="IPR024744">
    <property type="entry name" value="CSS-motif_dom"/>
</dbReference>
<dbReference type="InterPro" id="IPR050706">
    <property type="entry name" value="Cyclic-di-GMP_PDE-like"/>
</dbReference>
<dbReference type="EMBL" id="MCSI01000150">
    <property type="protein sequence ID" value="PME59422.1"/>
    <property type="molecule type" value="Genomic_DNA"/>
</dbReference>
<dbReference type="CDD" id="cd01948">
    <property type="entry name" value="EAL"/>
    <property type="match status" value="1"/>
</dbReference>
<evidence type="ECO:0000256" key="7">
    <source>
        <dbReference type="ARBA" id="ARBA00022989"/>
    </source>
</evidence>
<dbReference type="GO" id="GO:0005886">
    <property type="term" value="C:plasma membrane"/>
    <property type="evidence" value="ECO:0007669"/>
    <property type="project" value="UniProtKB-SubCell"/>
</dbReference>
<protein>
    <recommendedName>
        <fullName evidence="2">cyclic-guanylate-specific phosphodiesterase</fullName>
        <ecNumber evidence="2">3.1.4.52</ecNumber>
    </recommendedName>
</protein>
<name>A0A2N7BMX0_9VIBR</name>
<sequence length="506" mass="56920">MFANKKNSPTYLLCLSFVPCVLALTILYLSFGRSLDEQANQKAMNIVQEVDEILEFGKQTNTSALKLLLNSNDCEDEALALRHLVATIPYVRSANLAKDNVIFCTSIWGEGNSKYDPTAYTSGQLLLLNGSKVDTSHPLIVVRSTLDDHAALSGIDSLYLRESLTSGSKLRSFIAVGDKWLDSKELTVKTNPVEKLISWHQVSSKQFPYSAHAGFAYPNMLTAFWAKDKQYIVAIILLQTLFALYLIWLSRRPSNLYLEIERAMERKEFVPYAQPIVNSKTRAIQGIEILLRWKHPVQGIVRPDLFIPKAETSGLIVPMTHQLMRLTAMQIKPFIDKLPNGFHVGINISPQHCSKGTLLEACQEFIDIIDCDDVTLVLELTEREALNYCDLTDDIFGKIKALGCKIAIDDFGTGHSSLVNLQKVDLDYLKIDQTFVRDIGVDTITGHLLQNMITLSHDLSLDVIAEGVETEQQADYLRERSVNYLQGFLFAKPIPLEEFLKNQTSR</sequence>
<keyword evidence="7 10" id="KW-1133">Transmembrane helix</keyword>
<keyword evidence="3" id="KW-1003">Cell membrane</keyword>
<evidence type="ECO:0000256" key="1">
    <source>
        <dbReference type="ARBA" id="ARBA00004651"/>
    </source>
</evidence>
<evidence type="ECO:0000256" key="2">
    <source>
        <dbReference type="ARBA" id="ARBA00012282"/>
    </source>
</evidence>
<gene>
    <name evidence="12" type="ORF">BCV30_14495</name>
</gene>
<dbReference type="InterPro" id="IPR035919">
    <property type="entry name" value="EAL_sf"/>
</dbReference>
<dbReference type="SUPFAM" id="SSF141868">
    <property type="entry name" value="EAL domain-like"/>
    <property type="match status" value="1"/>
</dbReference>
<comment type="subcellular location">
    <subcellularLocation>
        <location evidence="1">Cell membrane</location>
        <topology evidence="1">Multi-pass membrane protein</topology>
    </subcellularLocation>
</comment>
<dbReference type="PANTHER" id="PTHR33121:SF80">
    <property type="entry name" value="CYCLIC DI-GMP PHOSPHODIESTERASE PDEL"/>
    <property type="match status" value="1"/>
</dbReference>
<evidence type="ECO:0000256" key="3">
    <source>
        <dbReference type="ARBA" id="ARBA00022475"/>
    </source>
</evidence>
<comment type="catalytic activity">
    <reaction evidence="9">
        <text>3',3'-c-di-GMP + H2O = 5'-phosphoguanylyl(3'-&gt;5')guanosine + H(+)</text>
        <dbReference type="Rhea" id="RHEA:24902"/>
        <dbReference type="ChEBI" id="CHEBI:15377"/>
        <dbReference type="ChEBI" id="CHEBI:15378"/>
        <dbReference type="ChEBI" id="CHEBI:58754"/>
        <dbReference type="ChEBI" id="CHEBI:58805"/>
        <dbReference type="EC" id="3.1.4.52"/>
    </reaction>
</comment>
<evidence type="ECO:0000313" key="12">
    <source>
        <dbReference type="EMBL" id="PME59422.1"/>
    </source>
</evidence>
<dbReference type="AlphaFoldDB" id="A0A2N7BMX0"/>
<dbReference type="Proteomes" id="UP000235778">
    <property type="component" value="Unassembled WGS sequence"/>
</dbReference>
<dbReference type="SMART" id="SM00052">
    <property type="entry name" value="EAL"/>
    <property type="match status" value="1"/>
</dbReference>
<evidence type="ECO:0000256" key="9">
    <source>
        <dbReference type="ARBA" id="ARBA00034290"/>
    </source>
</evidence>
<organism evidence="12 13">
    <name type="scientific">Vibrio lentus</name>
    <dbReference type="NCBI Taxonomy" id="136468"/>
    <lineage>
        <taxon>Bacteria</taxon>
        <taxon>Pseudomonadati</taxon>
        <taxon>Pseudomonadota</taxon>
        <taxon>Gammaproteobacteria</taxon>
        <taxon>Vibrionales</taxon>
        <taxon>Vibrionaceae</taxon>
        <taxon>Vibrio</taxon>
    </lineage>
</organism>
<feature type="transmembrane region" description="Helical" evidence="10">
    <location>
        <begin position="231"/>
        <end position="249"/>
    </location>
</feature>
<dbReference type="InterPro" id="IPR001633">
    <property type="entry name" value="EAL_dom"/>
</dbReference>
<evidence type="ECO:0000313" key="13">
    <source>
        <dbReference type="Proteomes" id="UP000235778"/>
    </source>
</evidence>
<keyword evidence="4" id="KW-0973">c-di-GMP</keyword>